<dbReference type="PANTHER" id="PTHR10738:SF0">
    <property type="entry name" value="PROTEIN ARGININE N-METHYLTRANSFERASE 5"/>
    <property type="match status" value="1"/>
</dbReference>
<dbReference type="InterPro" id="IPR025799">
    <property type="entry name" value="Arg_MeTrfase"/>
</dbReference>
<name>A0A0A1U257_ENTIV</name>
<dbReference type="EMBL" id="KB206756">
    <property type="protein sequence ID" value="ELP88156.1"/>
    <property type="molecule type" value="Genomic_DNA"/>
</dbReference>
<dbReference type="InterPro" id="IPR035075">
    <property type="entry name" value="PRMT5"/>
</dbReference>
<dbReference type="SUPFAM" id="SSF53335">
    <property type="entry name" value="S-adenosyl-L-methionine-dependent methyltransferases"/>
    <property type="match status" value="1"/>
</dbReference>
<dbReference type="OMA" id="KIDNTRC"/>
<dbReference type="GO" id="GO:0005634">
    <property type="term" value="C:nucleus"/>
    <property type="evidence" value="ECO:0007669"/>
    <property type="project" value="TreeGrafter"/>
</dbReference>
<feature type="domain" description="PRMT5 TIM barrel" evidence="8">
    <location>
        <begin position="87"/>
        <end position="240"/>
    </location>
</feature>
<dbReference type="Proteomes" id="UP000014680">
    <property type="component" value="Unassembled WGS sequence"/>
</dbReference>
<dbReference type="PANTHER" id="PTHR10738">
    <property type="entry name" value="PROTEIN ARGININE N-METHYLTRANSFERASE 5"/>
    <property type="match status" value="1"/>
</dbReference>
<dbReference type="GO" id="GO:0032259">
    <property type="term" value="P:methylation"/>
    <property type="evidence" value="ECO:0007669"/>
    <property type="project" value="UniProtKB-KW"/>
</dbReference>
<sequence length="608" mass="69848">MAQALQNPQVPVIYDLSNEDIEYDRVSDILRSLQTVTPYYCVPLNRPPDTLNEGLRFQPSFSDTDFNTSIVSTCIFGKTTTFERVKSIQDCIAEVRWANHIGVFGLVVPLPSNINIDYYRYVSTICNLSRCPVWITVPLAADGWQMWNTIRKVIGYNTNIRPLLSLQENLTVEFDLLQVWRAENVAGVIFAKQIVQDNGKLTRENDIFLHNLLDFDISIFISNFEPSTELVKNTIEYIEWLKTSRTEPSQYEKGIVEFRDTIEKPIQPLAHDLDSVVYETIEKEPFKYQKYRMAFILALHDKAGVIQQFSPLNPFRIMIAGAGRGPLVQMVIDVLNVNRFAHNCVVYAVEKNQNAVATLSYRKRTQHDWKNVEVIGCDMRKMNMPNKVDIVISELLGSFGDDELCPECLDALLPLVLKSDGVTIPRTYSNYIQPISNSVVYTSFLENQYSFEQPVICNQFNYAAFSSPQKCFTFVHPSVDDHQRFVDFKFVSKMDGALHGFSGTFNVELYKNVKLSTVPGEHTPDMFSWFPFFFPIQPPIDLKRGDVVEFLLWRNVTGHRVWYEWMVVTPLITKIFNSSGKHAMSLFAVKTVSLLRFRLELISSLEVE</sequence>
<feature type="active site" description="Proton donor/acceptor" evidence="5">
    <location>
        <position position="403"/>
    </location>
</feature>
<feature type="binding site" evidence="6">
    <location>
        <position position="278"/>
    </location>
    <ligand>
        <name>S-adenosyl-L-methionine</name>
        <dbReference type="ChEBI" id="CHEBI:59789"/>
    </ligand>
</feature>
<evidence type="ECO:0000313" key="11">
    <source>
        <dbReference type="Proteomes" id="UP000014680"/>
    </source>
</evidence>
<comment type="similarity">
    <text evidence="4">Belongs to the class I-like SAM-binding methyltransferase superfamily.</text>
</comment>
<dbReference type="GO" id="GO:0005829">
    <property type="term" value="C:cytosol"/>
    <property type="evidence" value="ECO:0007669"/>
    <property type="project" value="TreeGrafter"/>
</dbReference>
<keyword evidence="11" id="KW-1185">Reference proteome</keyword>
<organism evidence="10 11">
    <name type="scientific">Entamoeba invadens IP1</name>
    <dbReference type="NCBI Taxonomy" id="370355"/>
    <lineage>
        <taxon>Eukaryota</taxon>
        <taxon>Amoebozoa</taxon>
        <taxon>Evosea</taxon>
        <taxon>Archamoebae</taxon>
        <taxon>Mastigamoebida</taxon>
        <taxon>Entamoebidae</taxon>
        <taxon>Entamoeba</taxon>
    </lineage>
</organism>
<evidence type="ECO:0000259" key="7">
    <source>
        <dbReference type="Pfam" id="PF05185"/>
    </source>
</evidence>
<dbReference type="RefSeq" id="XP_004254927.1">
    <property type="nucleotide sequence ID" value="XM_004254879.1"/>
</dbReference>
<keyword evidence="2 4" id="KW-0808">Transferase</keyword>
<evidence type="ECO:0000256" key="2">
    <source>
        <dbReference type="ARBA" id="ARBA00022679"/>
    </source>
</evidence>
<accession>A0A0A1U257</accession>
<feature type="domain" description="PRMT5 arginine-N-methyltransferase" evidence="7">
    <location>
        <begin position="256"/>
        <end position="424"/>
    </location>
</feature>
<gene>
    <name evidence="10" type="ORF">EIN_223690</name>
</gene>
<dbReference type="PROSITE" id="PS51678">
    <property type="entry name" value="SAM_MT_PRMT"/>
    <property type="match status" value="1"/>
</dbReference>
<dbReference type="Pfam" id="PF17286">
    <property type="entry name" value="PRMT5_C"/>
    <property type="match status" value="1"/>
</dbReference>
<dbReference type="VEuPathDB" id="AmoebaDB:EIN_223690"/>
<evidence type="ECO:0000256" key="1">
    <source>
        <dbReference type="ARBA" id="ARBA00022603"/>
    </source>
</evidence>
<dbReference type="AlphaFoldDB" id="A0A0A1U257"/>
<dbReference type="Gene3D" id="3.20.20.150">
    <property type="entry name" value="Divalent-metal-dependent TIM barrel enzymes"/>
    <property type="match status" value="1"/>
</dbReference>
<protein>
    <recommendedName>
        <fullName evidence="4">Protein arginine N-methyltransferase</fullName>
    </recommendedName>
</protein>
<dbReference type="Gene3D" id="3.40.50.150">
    <property type="entry name" value="Vaccinia Virus protein VP39"/>
    <property type="match status" value="1"/>
</dbReference>
<dbReference type="OrthoDB" id="1368803at2759"/>
<dbReference type="GeneID" id="14887384"/>
<feature type="active site" description="Proton donor/acceptor" evidence="5">
    <location>
        <position position="394"/>
    </location>
</feature>
<evidence type="ECO:0000256" key="5">
    <source>
        <dbReference type="PIRSR" id="PIRSR015894-1"/>
    </source>
</evidence>
<evidence type="ECO:0000256" key="4">
    <source>
        <dbReference type="PIRNR" id="PIRNR015894"/>
    </source>
</evidence>
<evidence type="ECO:0000259" key="9">
    <source>
        <dbReference type="Pfam" id="PF17286"/>
    </source>
</evidence>
<reference evidence="10 11" key="1">
    <citation type="submission" date="2012-10" db="EMBL/GenBank/DDBJ databases">
        <authorList>
            <person name="Zafar N."/>
            <person name="Inman J."/>
            <person name="Hall N."/>
            <person name="Lorenzi H."/>
            <person name="Caler E."/>
        </authorList>
    </citation>
    <scope>NUCLEOTIDE SEQUENCE [LARGE SCALE GENOMIC DNA]</scope>
    <source>
        <strain evidence="10 11">IP1</strain>
    </source>
</reference>
<keyword evidence="1 4" id="KW-0489">Methyltransferase</keyword>
<dbReference type="KEGG" id="eiv:EIN_223690"/>
<dbReference type="InterPro" id="IPR035247">
    <property type="entry name" value="PRMT5_TIM"/>
</dbReference>
<evidence type="ECO:0000313" key="10">
    <source>
        <dbReference type="EMBL" id="ELP88156.1"/>
    </source>
</evidence>
<feature type="binding site" evidence="6">
    <location>
        <begin position="287"/>
        <end position="288"/>
    </location>
    <ligand>
        <name>S-adenosyl-L-methionine</name>
        <dbReference type="ChEBI" id="CHEBI:59789"/>
    </ligand>
</feature>
<dbReference type="InterPro" id="IPR035248">
    <property type="entry name" value="PRMT5_C"/>
</dbReference>
<dbReference type="InterPro" id="IPR007857">
    <property type="entry name" value="Arg_MeTrfase_PRMT5"/>
</dbReference>
<evidence type="ECO:0000256" key="3">
    <source>
        <dbReference type="ARBA" id="ARBA00022691"/>
    </source>
</evidence>
<feature type="domain" description="PRMT5 oligomerisation" evidence="9">
    <location>
        <begin position="428"/>
        <end position="582"/>
    </location>
</feature>
<feature type="binding site" evidence="6">
    <location>
        <position position="350"/>
    </location>
    <ligand>
        <name>S-adenosyl-L-methionine</name>
        <dbReference type="ChEBI" id="CHEBI:59789"/>
    </ligand>
</feature>
<proteinExistence type="inferred from homology"/>
<dbReference type="SMR" id="A0A0A1U257"/>
<evidence type="ECO:0000259" key="8">
    <source>
        <dbReference type="Pfam" id="PF17285"/>
    </source>
</evidence>
<feature type="binding site" evidence="6">
    <location>
        <begin position="378"/>
        <end position="379"/>
    </location>
    <ligand>
        <name>S-adenosyl-L-methionine</name>
        <dbReference type="ChEBI" id="CHEBI:59789"/>
    </ligand>
</feature>
<evidence type="ECO:0000256" key="6">
    <source>
        <dbReference type="PIRSR" id="PIRSR015894-2"/>
    </source>
</evidence>
<dbReference type="Gene3D" id="2.70.160.11">
    <property type="entry name" value="Hnrnp arginine n-methyltransferase1"/>
    <property type="match status" value="1"/>
</dbReference>
<dbReference type="Pfam" id="PF05185">
    <property type="entry name" value="PRMT5"/>
    <property type="match status" value="1"/>
</dbReference>
<keyword evidence="3 4" id="KW-0949">S-adenosyl-L-methionine</keyword>
<dbReference type="Pfam" id="PF17285">
    <property type="entry name" value="PRMT5_TIM"/>
    <property type="match status" value="1"/>
</dbReference>
<dbReference type="GO" id="GO:0016274">
    <property type="term" value="F:protein-arginine N-methyltransferase activity"/>
    <property type="evidence" value="ECO:0007669"/>
    <property type="project" value="InterPro"/>
</dbReference>
<dbReference type="PIRSF" id="PIRSF015894">
    <property type="entry name" value="Skb1_MeTrfase"/>
    <property type="match status" value="1"/>
</dbReference>
<dbReference type="InterPro" id="IPR029063">
    <property type="entry name" value="SAM-dependent_MTases_sf"/>
</dbReference>
<dbReference type="GO" id="GO:0006355">
    <property type="term" value="P:regulation of DNA-templated transcription"/>
    <property type="evidence" value="ECO:0007669"/>
    <property type="project" value="TreeGrafter"/>
</dbReference>